<dbReference type="Proteomes" id="UP000226525">
    <property type="component" value="Unassembled WGS sequence"/>
</dbReference>
<organism evidence="1 2">
    <name type="scientific">SAR324 cluster bacterium</name>
    <dbReference type="NCBI Taxonomy" id="2024889"/>
    <lineage>
        <taxon>Bacteria</taxon>
        <taxon>Deltaproteobacteria</taxon>
        <taxon>SAR324 cluster</taxon>
    </lineage>
</organism>
<gene>
    <name evidence="1" type="ORF">CMN54_11090</name>
</gene>
<evidence type="ECO:0000313" key="2">
    <source>
        <dbReference type="Proteomes" id="UP000226525"/>
    </source>
</evidence>
<comment type="caution">
    <text evidence="1">The sequence shown here is derived from an EMBL/GenBank/DDBJ whole genome shotgun (WGS) entry which is preliminary data.</text>
</comment>
<dbReference type="EMBL" id="NZEX01000125">
    <property type="protein sequence ID" value="MAH63968.1"/>
    <property type="molecule type" value="Genomic_DNA"/>
</dbReference>
<accession>A0A2D6YL85</accession>
<evidence type="ECO:0000313" key="1">
    <source>
        <dbReference type="EMBL" id="MAH63968.1"/>
    </source>
</evidence>
<name>A0A2D6YL85_9DELT</name>
<proteinExistence type="predicted"/>
<dbReference type="AlphaFoldDB" id="A0A2D6YL85"/>
<protein>
    <submittedName>
        <fullName evidence="1">Uncharacterized protein</fullName>
    </submittedName>
</protein>
<reference evidence="2" key="1">
    <citation type="submission" date="2017-09" db="EMBL/GenBank/DDBJ databases">
        <title>The Reconstruction of 2,631 Draft Metagenome-Assembled Genomes from the Global Oceans.</title>
        <authorList>
            <person name="Tully B.J."/>
            <person name="Graham E.D."/>
            <person name="Heidelberg J.F."/>
        </authorList>
    </citation>
    <scope>NUCLEOTIDE SEQUENCE [LARGE SCALE GENOMIC DNA]</scope>
</reference>
<sequence>MYRIWTCTEVEIIVEDYFSMLRSEMLGKFYNKVDHCKKLVSRLNLRIEHEIELMYQNISAALIELGLPSISRYKPLYNYQKELVPAVIREFLQQNSEFIQFFYRIR</sequence>